<dbReference type="HOGENOM" id="CLU_2596482_0_0_1"/>
<organism evidence="2">
    <name type="scientific">Colletotrichum graminicola (strain M1.001 / M2 / FGSC 10212)</name>
    <name type="common">Maize anthracnose fungus</name>
    <name type="synonym">Glomerella graminicola</name>
    <dbReference type="NCBI Taxonomy" id="645133"/>
    <lineage>
        <taxon>Eukaryota</taxon>
        <taxon>Fungi</taxon>
        <taxon>Dikarya</taxon>
        <taxon>Ascomycota</taxon>
        <taxon>Pezizomycotina</taxon>
        <taxon>Sordariomycetes</taxon>
        <taxon>Hypocreomycetidae</taxon>
        <taxon>Glomerellales</taxon>
        <taxon>Glomerellaceae</taxon>
        <taxon>Colletotrichum</taxon>
        <taxon>Colletotrichum graminicola species complex</taxon>
    </lineage>
</organism>
<reference evidence="2" key="1">
    <citation type="journal article" date="2012" name="Nat. Genet.">
        <title>Lifestyle transitions in plant pathogenic Colletotrichum fungi deciphered by genome and transcriptome analyses.</title>
        <authorList>
            <person name="O'Connell R.J."/>
            <person name="Thon M.R."/>
            <person name="Hacquard S."/>
            <person name="Amyotte S.G."/>
            <person name="Kleemann J."/>
            <person name="Torres M.F."/>
            <person name="Damm U."/>
            <person name="Buiate E.A."/>
            <person name="Epstein L."/>
            <person name="Alkan N."/>
            <person name="Altmueller J."/>
            <person name="Alvarado-Balderrama L."/>
            <person name="Bauser C.A."/>
            <person name="Becker C."/>
            <person name="Birren B.W."/>
            <person name="Chen Z."/>
            <person name="Choi J."/>
            <person name="Crouch J.A."/>
            <person name="Duvick J.P."/>
            <person name="Farman M.A."/>
            <person name="Gan P."/>
            <person name="Heiman D."/>
            <person name="Henrissat B."/>
            <person name="Howard R.J."/>
            <person name="Kabbage M."/>
            <person name="Koch C."/>
            <person name="Kracher B."/>
            <person name="Kubo Y."/>
            <person name="Law A.D."/>
            <person name="Lebrun M.-H."/>
            <person name="Lee Y.-H."/>
            <person name="Miyara I."/>
            <person name="Moore N."/>
            <person name="Neumann U."/>
            <person name="Nordstroem K."/>
            <person name="Panaccione D.G."/>
            <person name="Panstruga R."/>
            <person name="Place M."/>
            <person name="Proctor R.H."/>
            <person name="Prusky D."/>
            <person name="Rech G."/>
            <person name="Reinhardt R."/>
            <person name="Rollins J.A."/>
            <person name="Rounsley S."/>
            <person name="Schardl C.L."/>
            <person name="Schwartz D.C."/>
            <person name="Shenoy N."/>
            <person name="Shirasu K."/>
            <person name="Sikhakolli U.R."/>
            <person name="Stueber K."/>
            <person name="Sukno S.A."/>
            <person name="Sweigard J.A."/>
            <person name="Takano Y."/>
            <person name="Takahara H."/>
            <person name="Trail F."/>
            <person name="van der Does H.C."/>
            <person name="Voll L.M."/>
            <person name="Will I."/>
            <person name="Young S."/>
            <person name="Zeng Q."/>
            <person name="Zhang J."/>
            <person name="Zhou S."/>
            <person name="Dickman M.B."/>
            <person name="Schulze-Lefert P."/>
            <person name="Ver Loren van Themaat E."/>
            <person name="Ma L.-J."/>
            <person name="Vaillancourt L.J."/>
        </authorList>
    </citation>
    <scope>NUCLEOTIDE SEQUENCE [LARGE SCALE GENOMIC DNA]</scope>
    <source>
        <strain evidence="2">M1.001 / M2 / FGSC 10212</strain>
    </source>
</reference>
<protein>
    <submittedName>
        <fullName evidence="1">Uncharacterized protein</fullName>
    </submittedName>
</protein>
<dbReference type="VEuPathDB" id="FungiDB:GLRG_11659"/>
<gene>
    <name evidence="1" type="ORF">GLRG_11659</name>
</gene>
<name>E3R085_COLGM</name>
<evidence type="ECO:0000313" key="1">
    <source>
        <dbReference type="EMBL" id="EFQ36523.1"/>
    </source>
</evidence>
<sequence length="80" mass="8691">TFTAIHVFTYDILFYLLSSELSNMKLSSLYLITLVVAVAAQSCDDDCNYGCQAMQMQVTSSQCVGEERVSCCCGQVASGQ</sequence>
<evidence type="ECO:0000313" key="2">
    <source>
        <dbReference type="Proteomes" id="UP000008782"/>
    </source>
</evidence>
<feature type="non-terminal residue" evidence="1">
    <location>
        <position position="1"/>
    </location>
</feature>
<accession>E3R085</accession>
<dbReference type="Proteomes" id="UP000008782">
    <property type="component" value="Unassembled WGS sequence"/>
</dbReference>
<proteinExistence type="predicted"/>
<dbReference type="GeneID" id="24417023"/>
<dbReference type="AlphaFoldDB" id="E3R085"/>
<dbReference type="RefSeq" id="XP_008100543.1">
    <property type="nucleotide sequence ID" value="XM_008102352.1"/>
</dbReference>
<dbReference type="EMBL" id="GG697433">
    <property type="protein sequence ID" value="EFQ36523.1"/>
    <property type="molecule type" value="Genomic_DNA"/>
</dbReference>
<keyword evidence="2" id="KW-1185">Reference proteome</keyword>